<dbReference type="Proteomes" id="UP000886887">
    <property type="component" value="Unassembled WGS sequence"/>
</dbReference>
<evidence type="ECO:0000256" key="1">
    <source>
        <dbReference type="ARBA" id="ARBA00004496"/>
    </source>
</evidence>
<evidence type="ECO:0000259" key="6">
    <source>
        <dbReference type="Pfam" id="PF02631"/>
    </source>
</evidence>
<reference evidence="9" key="2">
    <citation type="journal article" date="2021" name="PeerJ">
        <title>Extensive microbial diversity within the chicken gut microbiome revealed by metagenomics and culture.</title>
        <authorList>
            <person name="Gilroy R."/>
            <person name="Ravi A."/>
            <person name="Getino M."/>
            <person name="Pursley I."/>
            <person name="Horton D.L."/>
            <person name="Alikhan N.F."/>
            <person name="Baker D."/>
            <person name="Gharbi K."/>
            <person name="Hall N."/>
            <person name="Watson M."/>
            <person name="Adriaenssens E.M."/>
            <person name="Foster-Nyarko E."/>
            <person name="Jarju S."/>
            <person name="Secka A."/>
            <person name="Antonio M."/>
            <person name="Oren A."/>
            <person name="Chaudhuri R.R."/>
            <person name="La Ragione R."/>
            <person name="Hildebrand F."/>
            <person name="Pallen M.J."/>
        </authorList>
    </citation>
    <scope>NUCLEOTIDE SEQUENCE</scope>
    <source>
        <strain evidence="9">ChiSxjej2B14-6234</strain>
    </source>
</reference>
<dbReference type="HAMAP" id="MF_01114">
    <property type="entry name" value="RecX"/>
    <property type="match status" value="1"/>
</dbReference>
<dbReference type="GO" id="GO:0005737">
    <property type="term" value="C:cytoplasm"/>
    <property type="evidence" value="ECO:0007669"/>
    <property type="project" value="UniProtKB-SubCell"/>
</dbReference>
<dbReference type="GO" id="GO:0006282">
    <property type="term" value="P:regulation of DNA repair"/>
    <property type="evidence" value="ECO:0007669"/>
    <property type="project" value="UniProtKB-UniRule"/>
</dbReference>
<dbReference type="Gene3D" id="1.10.10.10">
    <property type="entry name" value="Winged helix-like DNA-binding domain superfamily/Winged helix DNA-binding domain"/>
    <property type="match status" value="3"/>
</dbReference>
<comment type="similarity">
    <text evidence="2 5">Belongs to the RecX family.</text>
</comment>
<dbReference type="InterPro" id="IPR053926">
    <property type="entry name" value="RecX_HTH_1st"/>
</dbReference>
<dbReference type="PANTHER" id="PTHR33602">
    <property type="entry name" value="REGULATORY PROTEIN RECX FAMILY PROTEIN"/>
    <property type="match status" value="1"/>
</dbReference>
<keyword evidence="4 5" id="KW-0963">Cytoplasm</keyword>
<dbReference type="AlphaFoldDB" id="A0A9D0Z9A9"/>
<dbReference type="Pfam" id="PF21982">
    <property type="entry name" value="RecX_HTH1"/>
    <property type="match status" value="1"/>
</dbReference>
<reference evidence="9" key="1">
    <citation type="submission" date="2020-10" db="EMBL/GenBank/DDBJ databases">
        <authorList>
            <person name="Gilroy R."/>
        </authorList>
    </citation>
    <scope>NUCLEOTIDE SEQUENCE</scope>
    <source>
        <strain evidence="9">ChiSxjej2B14-6234</strain>
    </source>
</reference>
<dbReference type="InterPro" id="IPR003783">
    <property type="entry name" value="Regulatory_RecX"/>
</dbReference>
<proteinExistence type="inferred from homology"/>
<dbReference type="EMBL" id="DVFJ01000006">
    <property type="protein sequence ID" value="HIQ70951.1"/>
    <property type="molecule type" value="Genomic_DNA"/>
</dbReference>
<evidence type="ECO:0000256" key="5">
    <source>
        <dbReference type="HAMAP-Rule" id="MF_01114"/>
    </source>
</evidence>
<evidence type="ECO:0000313" key="9">
    <source>
        <dbReference type="EMBL" id="HIQ70951.1"/>
    </source>
</evidence>
<evidence type="ECO:0000256" key="3">
    <source>
        <dbReference type="ARBA" id="ARBA00018111"/>
    </source>
</evidence>
<accession>A0A9D0Z9A9</accession>
<name>A0A9D0Z9A9_9FIRM</name>
<evidence type="ECO:0000313" key="10">
    <source>
        <dbReference type="Proteomes" id="UP000886887"/>
    </source>
</evidence>
<comment type="subcellular location">
    <subcellularLocation>
        <location evidence="1 5">Cytoplasm</location>
    </subcellularLocation>
</comment>
<evidence type="ECO:0000256" key="2">
    <source>
        <dbReference type="ARBA" id="ARBA00009695"/>
    </source>
</evidence>
<sequence length="214" mass="24635">MSRILSVRRQRGVVYVECEDETVLRVPASLFRERPLREGEPWDPEAYAAWLAGREYPHALARAVDYLAARPRTEREMETCLRRCGYTEPAIARVMERLLREGYLNDAQFADLWAQARQERALGKRRIAQELLRKGVSRERVDAALAQVDDAEQLRQAAALCERLIARTRARDERDARRKVLAALVRRGYSWDVARQAYSRAAGTDDGGFDEWDG</sequence>
<comment type="caution">
    <text evidence="9">The sequence shown here is derived from an EMBL/GenBank/DDBJ whole genome shotgun (WGS) entry which is preliminary data.</text>
</comment>
<feature type="domain" description="RecX third three-helical" evidence="7">
    <location>
        <begin position="152"/>
        <end position="197"/>
    </location>
</feature>
<evidence type="ECO:0000259" key="8">
    <source>
        <dbReference type="Pfam" id="PF21982"/>
    </source>
</evidence>
<gene>
    <name evidence="5" type="primary">recX</name>
    <name evidence="9" type="ORF">IAB73_01915</name>
</gene>
<dbReference type="InterPro" id="IPR053925">
    <property type="entry name" value="RecX_HTH_3rd"/>
</dbReference>
<dbReference type="PANTHER" id="PTHR33602:SF1">
    <property type="entry name" value="REGULATORY PROTEIN RECX FAMILY PROTEIN"/>
    <property type="match status" value="1"/>
</dbReference>
<organism evidence="9 10">
    <name type="scientific">Candidatus Onthenecus intestinigallinarum</name>
    <dbReference type="NCBI Taxonomy" id="2840875"/>
    <lineage>
        <taxon>Bacteria</taxon>
        <taxon>Bacillati</taxon>
        <taxon>Bacillota</taxon>
        <taxon>Clostridia</taxon>
        <taxon>Eubacteriales</taxon>
        <taxon>Candidatus Onthenecus</taxon>
    </lineage>
</organism>
<dbReference type="Pfam" id="PF21981">
    <property type="entry name" value="RecX_HTH3"/>
    <property type="match status" value="1"/>
</dbReference>
<feature type="domain" description="RecX second three-helical" evidence="6">
    <location>
        <begin position="105"/>
        <end position="145"/>
    </location>
</feature>
<dbReference type="InterPro" id="IPR053924">
    <property type="entry name" value="RecX_HTH_2nd"/>
</dbReference>
<dbReference type="InterPro" id="IPR036388">
    <property type="entry name" value="WH-like_DNA-bd_sf"/>
</dbReference>
<evidence type="ECO:0000259" key="7">
    <source>
        <dbReference type="Pfam" id="PF21981"/>
    </source>
</evidence>
<evidence type="ECO:0000256" key="4">
    <source>
        <dbReference type="ARBA" id="ARBA00022490"/>
    </source>
</evidence>
<comment type="function">
    <text evidence="5">Modulates RecA activity.</text>
</comment>
<dbReference type="Pfam" id="PF02631">
    <property type="entry name" value="RecX_HTH2"/>
    <property type="match status" value="1"/>
</dbReference>
<protein>
    <recommendedName>
        <fullName evidence="3 5">Regulatory protein RecX</fullName>
    </recommendedName>
</protein>
<feature type="domain" description="RecX first three-helical" evidence="8">
    <location>
        <begin position="59"/>
        <end position="98"/>
    </location>
</feature>